<dbReference type="Pfam" id="PF01890">
    <property type="entry name" value="CbiG_C"/>
    <property type="match status" value="1"/>
</dbReference>
<accession>A0A3N1UZT3</accession>
<dbReference type="GO" id="GO:0009236">
    <property type="term" value="P:cobalamin biosynthetic process"/>
    <property type="evidence" value="ECO:0007669"/>
    <property type="project" value="InterPro"/>
</dbReference>
<protein>
    <submittedName>
        <fullName evidence="4">Cobalt-precorrin 5A acetaldehyde-lyase</fullName>
    </submittedName>
</protein>
<dbReference type="PANTHER" id="PTHR37477">
    <property type="entry name" value="COBALT-PRECORRIN-5A HYDROLASE"/>
    <property type="match status" value="1"/>
</dbReference>
<sequence>MAIETPALDMPQPIAVVSITRQATGLALRLKETLPGSTAYVPARHGFAVAMGARPYDRLRDLFPELWGQYRVLVCIMAAGIVVRATAPLLRSKTLDPAVVVVDERGQYVISLLSGHVGGANRAARVVASLLGAQAVITTGSDVCQKPALDSMALALGLDMEDMTWAARVTTAILDDEPFWIYDPDGHLAPYRAALKTAEWVGESAFVAERDGFDAWTPTPSRAAWNSCGVDPRSVPGVWVSEREKPESFRAVVLRPRTLVVGVGCNRNTPTQEIVEAVRDVFQRHHLATKAVRTLASVDLKEREPGLLEAARVLERPIVFLSRQTLQTQPVPNPSSVVHRHIGVFSVCEAAALKAARTGRLIVPKQRTCNVTLAVAKDGCGS</sequence>
<feature type="domain" description="Cobalamin synthesis G N-terminal" evidence="2">
    <location>
        <begin position="62"/>
        <end position="142"/>
    </location>
</feature>
<feature type="domain" description="CobE/GbiG C-terminal" evidence="1">
    <location>
        <begin position="259"/>
        <end position="376"/>
    </location>
</feature>
<dbReference type="AlphaFoldDB" id="A0A3N1UZT3"/>
<evidence type="ECO:0000313" key="4">
    <source>
        <dbReference type="EMBL" id="ROQ93371.1"/>
    </source>
</evidence>
<name>A0A3N1UZT3_9BACT</name>
<dbReference type="InterPro" id="IPR002750">
    <property type="entry name" value="CobE/GbiG_C"/>
</dbReference>
<gene>
    <name evidence="4" type="ORF">EDC27_1386</name>
</gene>
<feature type="domain" description="Cobalamin biosynthesis central region" evidence="3">
    <location>
        <begin position="147"/>
        <end position="256"/>
    </location>
</feature>
<dbReference type="Gene3D" id="3.40.50.11220">
    <property type="match status" value="1"/>
</dbReference>
<dbReference type="OrthoDB" id="9781023at2"/>
<dbReference type="InterPro" id="IPR021744">
    <property type="entry name" value="CbiG_N"/>
</dbReference>
<dbReference type="InterPro" id="IPR021745">
    <property type="entry name" value="CbiG_mid"/>
</dbReference>
<dbReference type="InterPro" id="IPR036518">
    <property type="entry name" value="CobE/GbiG_C_sf"/>
</dbReference>
<dbReference type="EMBL" id="RJVA01000011">
    <property type="protein sequence ID" value="ROQ93371.1"/>
    <property type="molecule type" value="Genomic_DNA"/>
</dbReference>
<dbReference type="SUPFAM" id="SSF159664">
    <property type="entry name" value="CobE/GbiG C-terminal domain-like"/>
    <property type="match status" value="1"/>
</dbReference>
<dbReference type="SUPFAM" id="SSF159672">
    <property type="entry name" value="CbiG N-terminal domain-like"/>
    <property type="match status" value="1"/>
</dbReference>
<dbReference type="RefSeq" id="WP_123289881.1">
    <property type="nucleotide sequence ID" value="NZ_RJVA01000011.1"/>
</dbReference>
<organism evidence="4 5">
    <name type="scientific">Desulfosoma caldarium</name>
    <dbReference type="NCBI Taxonomy" id="610254"/>
    <lineage>
        <taxon>Bacteria</taxon>
        <taxon>Pseudomonadati</taxon>
        <taxon>Thermodesulfobacteriota</taxon>
        <taxon>Syntrophobacteria</taxon>
        <taxon>Syntrophobacterales</taxon>
        <taxon>Syntrophobacteraceae</taxon>
        <taxon>Desulfosoma</taxon>
    </lineage>
</organism>
<dbReference type="InterPro" id="IPR052553">
    <property type="entry name" value="CbiG_hydrolase"/>
</dbReference>
<reference evidence="4 5" key="1">
    <citation type="submission" date="2018-11" db="EMBL/GenBank/DDBJ databases">
        <title>Genomic Encyclopedia of Type Strains, Phase IV (KMG-IV): sequencing the most valuable type-strain genomes for metagenomic binning, comparative biology and taxonomic classification.</title>
        <authorList>
            <person name="Goeker M."/>
        </authorList>
    </citation>
    <scope>NUCLEOTIDE SEQUENCE [LARGE SCALE GENOMIC DNA]</scope>
    <source>
        <strain evidence="4 5">DSM 22027</strain>
    </source>
</reference>
<dbReference type="PANTHER" id="PTHR37477:SF1">
    <property type="entry name" value="COBALT-PRECORRIN-5A HYDROLASE"/>
    <property type="match status" value="1"/>
</dbReference>
<evidence type="ECO:0000259" key="1">
    <source>
        <dbReference type="Pfam" id="PF01890"/>
    </source>
</evidence>
<dbReference type="InterPro" id="IPR038029">
    <property type="entry name" value="GbiG_N_sf"/>
</dbReference>
<proteinExistence type="predicted"/>
<dbReference type="GO" id="GO:0016829">
    <property type="term" value="F:lyase activity"/>
    <property type="evidence" value="ECO:0007669"/>
    <property type="project" value="UniProtKB-KW"/>
</dbReference>
<evidence type="ECO:0000259" key="2">
    <source>
        <dbReference type="Pfam" id="PF11760"/>
    </source>
</evidence>
<comment type="caution">
    <text evidence="4">The sequence shown here is derived from an EMBL/GenBank/DDBJ whole genome shotgun (WGS) entry which is preliminary data.</text>
</comment>
<evidence type="ECO:0000259" key="3">
    <source>
        <dbReference type="Pfam" id="PF11761"/>
    </source>
</evidence>
<evidence type="ECO:0000313" key="5">
    <source>
        <dbReference type="Proteomes" id="UP000276223"/>
    </source>
</evidence>
<keyword evidence="5" id="KW-1185">Reference proteome</keyword>
<dbReference type="Gene3D" id="3.30.420.180">
    <property type="entry name" value="CobE/GbiG C-terminal domain"/>
    <property type="match status" value="1"/>
</dbReference>
<dbReference type="Proteomes" id="UP000276223">
    <property type="component" value="Unassembled WGS sequence"/>
</dbReference>
<dbReference type="Pfam" id="PF11761">
    <property type="entry name" value="CbiG_mid"/>
    <property type="match status" value="1"/>
</dbReference>
<dbReference type="Pfam" id="PF11760">
    <property type="entry name" value="CbiG_N"/>
    <property type="match status" value="1"/>
</dbReference>
<keyword evidence="4" id="KW-0456">Lyase</keyword>